<dbReference type="Proteomes" id="UP000052978">
    <property type="component" value="Unassembled WGS sequence"/>
</dbReference>
<gene>
    <name evidence="1" type="ORF">D623_10016563</name>
</gene>
<dbReference type="InterPro" id="IPR007144">
    <property type="entry name" value="SSU_processome_Utp11"/>
</dbReference>
<protein>
    <submittedName>
        <fullName evidence="1">Putative U3 small nucleolar RNA-associated protein 11</fullName>
    </submittedName>
</protein>
<dbReference type="AlphaFoldDB" id="S7QF87"/>
<dbReference type="GO" id="GO:0032040">
    <property type="term" value="C:small-subunit processome"/>
    <property type="evidence" value="ECO:0007669"/>
    <property type="project" value="InterPro"/>
</dbReference>
<dbReference type="eggNOG" id="KOG3237">
    <property type="taxonomic scope" value="Eukaryota"/>
</dbReference>
<dbReference type="EMBL" id="KE164753">
    <property type="protein sequence ID" value="EPQ19907.1"/>
    <property type="molecule type" value="Genomic_DNA"/>
</dbReference>
<dbReference type="Pfam" id="PF03998">
    <property type="entry name" value="Utp11"/>
    <property type="match status" value="1"/>
</dbReference>
<name>S7QF87_MYOBR</name>
<accession>S7QF87</accession>
<evidence type="ECO:0000313" key="2">
    <source>
        <dbReference type="Proteomes" id="UP000052978"/>
    </source>
</evidence>
<evidence type="ECO:0000313" key="1">
    <source>
        <dbReference type="EMBL" id="EPQ19907.1"/>
    </source>
</evidence>
<sequence>MKGVTHQTRLKQIAKERQKQYNCLTQRIECERKLFIIAQKIQTRKDLLDKTRKVKVKKEMVNSPAIYKFQSRRNC</sequence>
<reference evidence="1 2" key="1">
    <citation type="journal article" date="2013" name="Nat. Commun.">
        <title>Genome analysis reveals insights into physiology and longevity of the Brandt's bat Myotis brandtii.</title>
        <authorList>
            <person name="Seim I."/>
            <person name="Fang X."/>
            <person name="Xiong Z."/>
            <person name="Lobanov A.V."/>
            <person name="Huang Z."/>
            <person name="Ma S."/>
            <person name="Feng Y."/>
            <person name="Turanov A.A."/>
            <person name="Zhu Y."/>
            <person name="Lenz T.L."/>
            <person name="Gerashchenko M.V."/>
            <person name="Fan D."/>
            <person name="Hee Yim S."/>
            <person name="Yao X."/>
            <person name="Jordan D."/>
            <person name="Xiong Y."/>
            <person name="Ma Y."/>
            <person name="Lyapunov A.N."/>
            <person name="Chen G."/>
            <person name="Kulakova O.I."/>
            <person name="Sun Y."/>
            <person name="Lee S.G."/>
            <person name="Bronson R.T."/>
            <person name="Moskalev A.A."/>
            <person name="Sunyaev S.R."/>
            <person name="Zhang G."/>
            <person name="Krogh A."/>
            <person name="Wang J."/>
            <person name="Gladyshev V.N."/>
        </authorList>
    </citation>
    <scope>NUCLEOTIDE SEQUENCE [LARGE SCALE GENOMIC DNA]</scope>
</reference>
<keyword evidence="2" id="KW-1185">Reference proteome</keyword>
<proteinExistence type="predicted"/>
<dbReference type="GO" id="GO:0006364">
    <property type="term" value="P:rRNA processing"/>
    <property type="evidence" value="ECO:0007669"/>
    <property type="project" value="InterPro"/>
</dbReference>
<organism evidence="1 2">
    <name type="scientific">Myotis brandtii</name>
    <name type="common">Brandt's bat</name>
    <dbReference type="NCBI Taxonomy" id="109478"/>
    <lineage>
        <taxon>Eukaryota</taxon>
        <taxon>Metazoa</taxon>
        <taxon>Chordata</taxon>
        <taxon>Craniata</taxon>
        <taxon>Vertebrata</taxon>
        <taxon>Euteleostomi</taxon>
        <taxon>Mammalia</taxon>
        <taxon>Eutheria</taxon>
        <taxon>Laurasiatheria</taxon>
        <taxon>Chiroptera</taxon>
        <taxon>Yangochiroptera</taxon>
        <taxon>Vespertilionidae</taxon>
        <taxon>Myotis</taxon>
    </lineage>
</organism>